<feature type="domain" description="FGFR1 oncogene partner (FOP) N-terminal dimerisation" evidence="2">
    <location>
        <begin position="57"/>
        <end position="125"/>
    </location>
</feature>
<feature type="compositionally biased region" description="Polar residues" evidence="1">
    <location>
        <begin position="215"/>
        <end position="225"/>
    </location>
</feature>
<name>A0A7S0SF20_9CHLO</name>
<feature type="compositionally biased region" description="Low complexity" evidence="1">
    <location>
        <begin position="311"/>
        <end position="326"/>
    </location>
</feature>
<dbReference type="InterPro" id="IPR018993">
    <property type="entry name" value="FOP_dimerisation-dom_N"/>
</dbReference>
<sequence>MSAASASTNIKERNDAVLRQLKQANVWGKFKARHEAEIFQSLPGKQASEAVPNGLAKTFHDSHNGQIVAGLVRDVLQALGMDSTLRVFKPESSTEGFRRESLQQVLSLKDSQPAATTPLLVSLLQDYVQEREKMSGIRSPVSSSHDFADALNLDDDPLRSMPSEQQLQSSISARNESVYDDDPLRSLPSERQLHSSMPIRDESVEFDELEAELAQTKSRTPTPTVSAAYRTPTSPPESPPRDNTLPPDLPDLAKPRRTLDQIDTYVHVGAQSHPGLPAVSGGFMARDLDDLETELDALRPVLPNASNAHRPAPAHATQATLAPQTTQKVALASGSLADAARALGPHSSGGASSSFVNAVSRSGTGVGVSGAKAALPPSLFRAESDRPSTDAPRVQGFDIGPRRRAAAGGGDGTERQVSLDGSYELDGSGENFEELDESVEDADESDKEHEVENSIALEEAVVGEESEVEIDYDDLGDVTPPESVDAADGMEFELEGASLDDEDFELDTEDVF</sequence>
<feature type="compositionally biased region" description="Polar residues" evidence="1">
    <location>
        <begin position="162"/>
        <end position="175"/>
    </location>
</feature>
<evidence type="ECO:0000259" key="2">
    <source>
        <dbReference type="Pfam" id="PF09398"/>
    </source>
</evidence>
<reference evidence="3" key="1">
    <citation type="submission" date="2021-01" db="EMBL/GenBank/DDBJ databases">
        <authorList>
            <person name="Corre E."/>
            <person name="Pelletier E."/>
            <person name="Niang G."/>
            <person name="Scheremetjew M."/>
            <person name="Finn R."/>
            <person name="Kale V."/>
            <person name="Holt S."/>
            <person name="Cochrane G."/>
            <person name="Meng A."/>
            <person name="Brown T."/>
            <person name="Cohen L."/>
        </authorList>
    </citation>
    <scope>NUCLEOTIDE SEQUENCE</scope>
    <source>
        <strain evidence="3">SL-175</strain>
    </source>
</reference>
<accession>A0A7S0SF20</accession>
<feature type="region of interest" description="Disordered" evidence="1">
    <location>
        <begin position="303"/>
        <end position="326"/>
    </location>
</feature>
<dbReference type="GO" id="GO:0034453">
    <property type="term" value="P:microtubule anchoring"/>
    <property type="evidence" value="ECO:0007669"/>
    <property type="project" value="InterPro"/>
</dbReference>
<proteinExistence type="predicted"/>
<dbReference type="EMBL" id="HBFC01011537">
    <property type="protein sequence ID" value="CAD8704070.1"/>
    <property type="molecule type" value="Transcribed_RNA"/>
</dbReference>
<dbReference type="Gene3D" id="1.20.960.40">
    <property type="match status" value="1"/>
</dbReference>
<feature type="compositionally biased region" description="Acidic residues" evidence="1">
    <location>
        <begin position="431"/>
        <end position="445"/>
    </location>
</feature>
<dbReference type="Pfam" id="PF09398">
    <property type="entry name" value="FOP_dimer"/>
    <property type="match status" value="1"/>
</dbReference>
<organism evidence="3">
    <name type="scientific">Mantoniella antarctica</name>
    <dbReference type="NCBI Taxonomy" id="81844"/>
    <lineage>
        <taxon>Eukaryota</taxon>
        <taxon>Viridiplantae</taxon>
        <taxon>Chlorophyta</taxon>
        <taxon>Mamiellophyceae</taxon>
        <taxon>Mamiellales</taxon>
        <taxon>Mamiellaceae</taxon>
        <taxon>Mantoniella</taxon>
    </lineage>
</organism>
<feature type="region of interest" description="Disordered" evidence="1">
    <location>
        <begin position="380"/>
        <end position="484"/>
    </location>
</feature>
<feature type="region of interest" description="Disordered" evidence="1">
    <location>
        <begin position="135"/>
        <end position="254"/>
    </location>
</feature>
<dbReference type="GO" id="GO:0005815">
    <property type="term" value="C:microtubule organizing center"/>
    <property type="evidence" value="ECO:0007669"/>
    <property type="project" value="InterPro"/>
</dbReference>
<gene>
    <name evidence="3" type="ORF">MANT1106_LOCUS6752</name>
</gene>
<feature type="compositionally biased region" description="Acidic residues" evidence="1">
    <location>
        <begin position="461"/>
        <end position="476"/>
    </location>
</feature>
<evidence type="ECO:0000256" key="1">
    <source>
        <dbReference type="SAM" id="MobiDB-lite"/>
    </source>
</evidence>
<protein>
    <recommendedName>
        <fullName evidence="2">FGFR1 oncogene partner (FOP) N-terminal dimerisation domain-containing protein</fullName>
    </recommendedName>
</protein>
<evidence type="ECO:0000313" key="3">
    <source>
        <dbReference type="EMBL" id="CAD8704070.1"/>
    </source>
</evidence>
<dbReference type="AlphaFoldDB" id="A0A7S0SF20"/>